<evidence type="ECO:0000256" key="3">
    <source>
        <dbReference type="ARBA" id="ARBA00022840"/>
    </source>
</evidence>
<keyword evidence="1" id="KW-0813">Transport</keyword>
<dbReference type="Pfam" id="PF00005">
    <property type="entry name" value="ABC_tran"/>
    <property type="match status" value="1"/>
</dbReference>
<proteinExistence type="predicted"/>
<evidence type="ECO:0000256" key="1">
    <source>
        <dbReference type="ARBA" id="ARBA00022448"/>
    </source>
</evidence>
<dbReference type="EMBL" id="AZFX01000038">
    <property type="protein sequence ID" value="KRM10395.1"/>
    <property type="molecule type" value="Genomic_DNA"/>
</dbReference>
<name>A0A0R1W2P4_9LACO</name>
<dbReference type="SMART" id="SM00382">
    <property type="entry name" value="AAA"/>
    <property type="match status" value="1"/>
</dbReference>
<dbReference type="SUPFAM" id="SSF52540">
    <property type="entry name" value="P-loop containing nucleoside triphosphate hydrolases"/>
    <property type="match status" value="1"/>
</dbReference>
<gene>
    <name evidence="5" type="ORF">FC15_GL001369</name>
</gene>
<dbReference type="PANTHER" id="PTHR42939:SF1">
    <property type="entry name" value="ABC TRANSPORTER ATP-BINDING PROTEIN ALBC-RELATED"/>
    <property type="match status" value="1"/>
</dbReference>
<evidence type="ECO:0000259" key="4">
    <source>
        <dbReference type="PROSITE" id="PS50893"/>
    </source>
</evidence>
<dbReference type="InterPro" id="IPR003593">
    <property type="entry name" value="AAA+_ATPase"/>
</dbReference>
<keyword evidence="3 5" id="KW-0067">ATP-binding</keyword>
<dbReference type="Gene3D" id="3.40.50.300">
    <property type="entry name" value="P-loop containing nucleotide triphosphate hydrolases"/>
    <property type="match status" value="1"/>
</dbReference>
<accession>A0A0R1W2P4</accession>
<dbReference type="GO" id="GO:0016887">
    <property type="term" value="F:ATP hydrolysis activity"/>
    <property type="evidence" value="ECO:0007669"/>
    <property type="project" value="InterPro"/>
</dbReference>
<dbReference type="InterPro" id="IPR017871">
    <property type="entry name" value="ABC_transporter-like_CS"/>
</dbReference>
<dbReference type="RefSeq" id="WP_162258399.1">
    <property type="nucleotide sequence ID" value="NZ_AZFX01000038.1"/>
</dbReference>
<dbReference type="PATRIC" id="fig|1423735.3.peg.1416"/>
<dbReference type="InterPro" id="IPR003439">
    <property type="entry name" value="ABC_transporter-like_ATP-bd"/>
</dbReference>
<reference evidence="5 6" key="1">
    <citation type="journal article" date="2015" name="Genome Announc.">
        <title>Expanding the biotechnology potential of lactobacilli through comparative genomics of 213 strains and associated genera.</title>
        <authorList>
            <person name="Sun Z."/>
            <person name="Harris H.M."/>
            <person name="McCann A."/>
            <person name="Guo C."/>
            <person name="Argimon S."/>
            <person name="Zhang W."/>
            <person name="Yang X."/>
            <person name="Jeffery I.B."/>
            <person name="Cooney J.C."/>
            <person name="Kagawa T.F."/>
            <person name="Liu W."/>
            <person name="Song Y."/>
            <person name="Salvetti E."/>
            <person name="Wrobel A."/>
            <person name="Rasinkangas P."/>
            <person name="Parkhill J."/>
            <person name="Rea M.C."/>
            <person name="O'Sullivan O."/>
            <person name="Ritari J."/>
            <person name="Douillard F.P."/>
            <person name="Paul Ross R."/>
            <person name="Yang R."/>
            <person name="Briner A.E."/>
            <person name="Felis G.E."/>
            <person name="de Vos W.M."/>
            <person name="Barrangou R."/>
            <person name="Klaenhammer T.R."/>
            <person name="Caufield P.W."/>
            <person name="Cui Y."/>
            <person name="Zhang H."/>
            <person name="O'Toole P.W."/>
        </authorList>
    </citation>
    <scope>NUCLEOTIDE SEQUENCE [LARGE SCALE GENOMIC DNA]</scope>
    <source>
        <strain evidence="5 6">DSM 17758</strain>
    </source>
</reference>
<dbReference type="AlphaFoldDB" id="A0A0R1W2P4"/>
<keyword evidence="2" id="KW-0547">Nucleotide-binding</keyword>
<dbReference type="Proteomes" id="UP000051315">
    <property type="component" value="Unassembled WGS sequence"/>
</dbReference>
<organism evidence="5 6">
    <name type="scientific">Lapidilactobacillus concavus DSM 17758</name>
    <dbReference type="NCBI Taxonomy" id="1423735"/>
    <lineage>
        <taxon>Bacteria</taxon>
        <taxon>Bacillati</taxon>
        <taxon>Bacillota</taxon>
        <taxon>Bacilli</taxon>
        <taxon>Lactobacillales</taxon>
        <taxon>Lactobacillaceae</taxon>
        <taxon>Lapidilactobacillus</taxon>
    </lineage>
</organism>
<keyword evidence="6" id="KW-1185">Reference proteome</keyword>
<dbReference type="CDD" id="cd03230">
    <property type="entry name" value="ABC_DR_subfamily_A"/>
    <property type="match status" value="1"/>
</dbReference>
<evidence type="ECO:0000313" key="5">
    <source>
        <dbReference type="EMBL" id="KRM10395.1"/>
    </source>
</evidence>
<dbReference type="InterPro" id="IPR027417">
    <property type="entry name" value="P-loop_NTPase"/>
</dbReference>
<feature type="domain" description="ABC transporter" evidence="4">
    <location>
        <begin position="2"/>
        <end position="212"/>
    </location>
</feature>
<dbReference type="InterPro" id="IPR051782">
    <property type="entry name" value="ABC_Transporter_VariousFunc"/>
</dbReference>
<comment type="caution">
    <text evidence="5">The sequence shown here is derived from an EMBL/GenBank/DDBJ whole genome shotgun (WGS) entry which is preliminary data.</text>
</comment>
<dbReference type="STRING" id="1423735.FC15_GL001369"/>
<sequence length="212" mass="23514">MIELKDVSKTLSHREILRHVSLEIKDGESLGLNGPNGSGKTIILKTILGFVRPSSGEVLVNGVPNRAKTLFATAIGFSLGEEALLPNFSATKNLELIVLTTDHELNRQVIREALIRVELNPDDRRPIKFFSLGMKQRVSLAAALINNEPTMIFDEPTNGIDKKGQLFLRELFSELWGQHKTLIITSHDETFLNDVTDRILEVSAGEVTASEE</sequence>
<dbReference type="GO" id="GO:0005524">
    <property type="term" value="F:ATP binding"/>
    <property type="evidence" value="ECO:0007669"/>
    <property type="project" value="UniProtKB-KW"/>
</dbReference>
<evidence type="ECO:0000256" key="2">
    <source>
        <dbReference type="ARBA" id="ARBA00022741"/>
    </source>
</evidence>
<dbReference type="PROSITE" id="PS00211">
    <property type="entry name" value="ABC_TRANSPORTER_1"/>
    <property type="match status" value="1"/>
</dbReference>
<dbReference type="PANTHER" id="PTHR42939">
    <property type="entry name" value="ABC TRANSPORTER ATP-BINDING PROTEIN ALBC-RELATED"/>
    <property type="match status" value="1"/>
</dbReference>
<dbReference type="PROSITE" id="PS50893">
    <property type="entry name" value="ABC_TRANSPORTER_2"/>
    <property type="match status" value="1"/>
</dbReference>
<evidence type="ECO:0000313" key="6">
    <source>
        <dbReference type="Proteomes" id="UP000051315"/>
    </source>
</evidence>
<protein>
    <submittedName>
        <fullName evidence="5">ABC transporter ATP-binding protein</fullName>
    </submittedName>
</protein>